<dbReference type="UniPathway" id="UPA00391"/>
<dbReference type="GO" id="GO:0008616">
    <property type="term" value="P:tRNA queuosine(34) biosynthetic process"/>
    <property type="evidence" value="ECO:0007669"/>
    <property type="project" value="UniProtKB-KW"/>
</dbReference>
<evidence type="ECO:0000256" key="5">
    <source>
        <dbReference type="PIRNR" id="PIRNR006113"/>
    </source>
</evidence>
<dbReference type="NCBIfam" id="TIGR03367">
    <property type="entry name" value="queuosine_QueD"/>
    <property type="match status" value="1"/>
</dbReference>
<evidence type="ECO:0000313" key="9">
    <source>
        <dbReference type="Proteomes" id="UP000178417"/>
    </source>
</evidence>
<dbReference type="EMBL" id="MEUB01000018">
    <property type="protein sequence ID" value="OGC23446.1"/>
    <property type="molecule type" value="Genomic_DNA"/>
</dbReference>
<dbReference type="AlphaFoldDB" id="A0A1F4SSN1"/>
<accession>A0A1F4SSN1</accession>
<dbReference type="GO" id="GO:0046872">
    <property type="term" value="F:metal ion binding"/>
    <property type="evidence" value="ECO:0007669"/>
    <property type="project" value="UniProtKB-KW"/>
</dbReference>
<dbReference type="InterPro" id="IPR007115">
    <property type="entry name" value="6-PTP_synth/QueD"/>
</dbReference>
<evidence type="ECO:0000256" key="7">
    <source>
        <dbReference type="PIRSR" id="PIRSR006113-2"/>
    </source>
</evidence>
<sequence>MYELMAEETFDAAHALRGYKGSCENLHGHTWRVQIFLKGEELNNIGLLVDFREIKNKLKAVVDEFDHKNLNDLKDFKVINPSSENIARIIFEKLKTSLIQLEKVTVWESATTCASYQRGPRLS</sequence>
<feature type="binding site" evidence="7">
    <location>
        <position position="29"/>
    </location>
    <ligand>
        <name>Zn(2+)</name>
        <dbReference type="ChEBI" id="CHEBI:29105"/>
    </ligand>
</feature>
<comment type="similarity">
    <text evidence="2 5">Belongs to the PTPS family. QueD subfamily.</text>
</comment>
<reference evidence="8 9" key="1">
    <citation type="journal article" date="2016" name="Nat. Commun.">
        <title>Thousands of microbial genomes shed light on interconnected biogeochemical processes in an aquifer system.</title>
        <authorList>
            <person name="Anantharaman K."/>
            <person name="Brown C.T."/>
            <person name="Hug L.A."/>
            <person name="Sharon I."/>
            <person name="Castelle C.J."/>
            <person name="Probst A.J."/>
            <person name="Thomas B.C."/>
            <person name="Singh A."/>
            <person name="Wilkins M.J."/>
            <person name="Karaoz U."/>
            <person name="Brodie E.L."/>
            <person name="Williams K.H."/>
            <person name="Hubbard S.S."/>
            <person name="Banfield J.F."/>
        </authorList>
    </citation>
    <scope>NUCLEOTIDE SEQUENCE [LARGE SCALE GENOMIC DNA]</scope>
</reference>
<dbReference type="STRING" id="1802579.A2310_05310"/>
<name>A0A1F4SSN1_UNCSA</name>
<dbReference type="GO" id="GO:0070497">
    <property type="term" value="F:6-carboxytetrahydropterin synthase activity"/>
    <property type="evidence" value="ECO:0007669"/>
    <property type="project" value="UniProtKB-EC"/>
</dbReference>
<feature type="binding site" evidence="7">
    <location>
        <position position="14"/>
    </location>
    <ligand>
        <name>Zn(2+)</name>
        <dbReference type="ChEBI" id="CHEBI:29105"/>
    </ligand>
</feature>
<feature type="active site" description="Proton acceptor" evidence="6">
    <location>
        <position position="23"/>
    </location>
</feature>
<dbReference type="SUPFAM" id="SSF55620">
    <property type="entry name" value="Tetrahydrobiopterin biosynthesis enzymes-like"/>
    <property type="match status" value="1"/>
</dbReference>
<dbReference type="Proteomes" id="UP000178417">
    <property type="component" value="Unassembled WGS sequence"/>
</dbReference>
<feature type="active site" description="Charge relay system" evidence="6">
    <location>
        <position position="67"/>
    </location>
</feature>
<gene>
    <name evidence="8" type="ORF">A2310_05310</name>
</gene>
<evidence type="ECO:0000256" key="1">
    <source>
        <dbReference type="ARBA" id="ARBA00005061"/>
    </source>
</evidence>
<comment type="pathway">
    <text evidence="1 5">Purine metabolism; 7-cyano-7-deazaguanine biosynthesis.</text>
</comment>
<keyword evidence="5" id="KW-0456">Lyase</keyword>
<comment type="cofactor">
    <cofactor evidence="5 7">
        <name>Zn(2+)</name>
        <dbReference type="ChEBI" id="CHEBI:29105"/>
    </cofactor>
    <text evidence="5 7">Binds 1 zinc ion per subunit.</text>
</comment>
<dbReference type="Gene3D" id="3.30.479.10">
    <property type="entry name" value="6-pyruvoyl tetrahydropterin synthase/QueD"/>
    <property type="match status" value="1"/>
</dbReference>
<feature type="active site" description="Charge relay system" evidence="6">
    <location>
        <position position="108"/>
    </location>
</feature>
<feature type="binding site" evidence="7">
    <location>
        <position position="27"/>
    </location>
    <ligand>
        <name>Zn(2+)</name>
        <dbReference type="ChEBI" id="CHEBI:29105"/>
    </ligand>
</feature>
<dbReference type="PANTHER" id="PTHR12589:SF8">
    <property type="entry name" value="6-CARBOXY-5,6,7,8-TETRAHYDROPTERIN SYNTHASE"/>
    <property type="match status" value="1"/>
</dbReference>
<dbReference type="PANTHER" id="PTHR12589">
    <property type="entry name" value="PYRUVOYL TETRAHYDROBIOPTERIN SYNTHASE"/>
    <property type="match status" value="1"/>
</dbReference>
<dbReference type="EC" id="4.-.-.-" evidence="5"/>
<comment type="catalytic activity">
    <reaction evidence="4 5">
        <text>7,8-dihydroneopterin 3'-triphosphate + H2O = 6-carboxy-5,6,7,8-tetrahydropterin + triphosphate + acetaldehyde + 2 H(+)</text>
        <dbReference type="Rhea" id="RHEA:27966"/>
        <dbReference type="ChEBI" id="CHEBI:15343"/>
        <dbReference type="ChEBI" id="CHEBI:15377"/>
        <dbReference type="ChEBI" id="CHEBI:15378"/>
        <dbReference type="ChEBI" id="CHEBI:18036"/>
        <dbReference type="ChEBI" id="CHEBI:58462"/>
        <dbReference type="ChEBI" id="CHEBI:61032"/>
        <dbReference type="EC" id="4.1.2.50"/>
    </reaction>
</comment>
<organism evidence="8 9">
    <name type="scientific">candidate division WOR-1 bacterium RIFOXYB2_FULL_37_13</name>
    <dbReference type="NCBI Taxonomy" id="1802579"/>
    <lineage>
        <taxon>Bacteria</taxon>
        <taxon>Bacillati</taxon>
        <taxon>Saganbacteria</taxon>
    </lineage>
</organism>
<dbReference type="InterPro" id="IPR038418">
    <property type="entry name" value="6-PTP_synth/QueD_sf"/>
</dbReference>
<keyword evidence="5" id="KW-0671">Queuosine biosynthesis</keyword>
<keyword evidence="5 7" id="KW-0862">Zinc</keyword>
<comment type="caution">
    <text evidence="8">The sequence shown here is derived from an EMBL/GenBank/DDBJ whole genome shotgun (WGS) entry which is preliminary data.</text>
</comment>
<evidence type="ECO:0000256" key="6">
    <source>
        <dbReference type="PIRSR" id="PIRSR006113-1"/>
    </source>
</evidence>
<protein>
    <recommendedName>
        <fullName evidence="3 5">6-carboxy-5,6,7,8-tetrahydropterin synthase</fullName>
        <ecNumber evidence="5">4.-.-.-</ecNumber>
    </recommendedName>
</protein>
<evidence type="ECO:0000313" key="8">
    <source>
        <dbReference type="EMBL" id="OGC23446.1"/>
    </source>
</evidence>
<evidence type="ECO:0000256" key="4">
    <source>
        <dbReference type="ARBA" id="ARBA00048807"/>
    </source>
</evidence>
<evidence type="ECO:0000256" key="2">
    <source>
        <dbReference type="ARBA" id="ARBA00008900"/>
    </source>
</evidence>
<dbReference type="Pfam" id="PF01242">
    <property type="entry name" value="PTPS"/>
    <property type="match status" value="1"/>
</dbReference>
<proteinExistence type="inferred from homology"/>
<dbReference type="PIRSF" id="PIRSF006113">
    <property type="entry name" value="PTP_synth"/>
    <property type="match status" value="1"/>
</dbReference>
<keyword evidence="5 7" id="KW-0479">Metal-binding</keyword>
<evidence type="ECO:0000256" key="3">
    <source>
        <dbReference type="ARBA" id="ARBA00018141"/>
    </source>
</evidence>